<dbReference type="PANTHER" id="PTHR30055">
    <property type="entry name" value="HTH-TYPE TRANSCRIPTIONAL REGULATOR RUTR"/>
    <property type="match status" value="1"/>
</dbReference>
<evidence type="ECO:0000313" key="7">
    <source>
        <dbReference type="Proteomes" id="UP000664545"/>
    </source>
</evidence>
<proteinExistence type="predicted"/>
<dbReference type="EMBL" id="JAFJZZ010000001">
    <property type="protein sequence ID" value="MBN7771804.1"/>
    <property type="molecule type" value="Genomic_DNA"/>
</dbReference>
<keyword evidence="3" id="KW-0804">Transcription</keyword>
<dbReference type="PRINTS" id="PR00455">
    <property type="entry name" value="HTHTETR"/>
</dbReference>
<evidence type="ECO:0000256" key="3">
    <source>
        <dbReference type="ARBA" id="ARBA00023163"/>
    </source>
</evidence>
<dbReference type="Proteomes" id="UP000664545">
    <property type="component" value="Unassembled WGS sequence"/>
</dbReference>
<name>A0A939D5Q8_CLOAM</name>
<organism evidence="6 7">
    <name type="scientific">Clostridium aminobutyricum</name>
    <dbReference type="NCBI Taxonomy" id="33953"/>
    <lineage>
        <taxon>Bacteria</taxon>
        <taxon>Bacillati</taxon>
        <taxon>Bacillota</taxon>
        <taxon>Clostridia</taxon>
        <taxon>Eubacteriales</taxon>
        <taxon>Clostridiaceae</taxon>
        <taxon>Clostridium</taxon>
    </lineage>
</organism>
<dbReference type="Gene3D" id="1.10.357.10">
    <property type="entry name" value="Tetracycline Repressor, domain 2"/>
    <property type="match status" value="1"/>
</dbReference>
<reference evidence="6" key="1">
    <citation type="submission" date="2021-02" db="EMBL/GenBank/DDBJ databases">
        <title>Abyssanaerobacter marinus gen.nov., sp., nov, anaerobic bacterium isolated from the Onnuri vent field of Indian Ocean and suggestion of Mogibacteriaceae fam. nov., and proposal of reclassification of ambiguous this family's genus member.</title>
        <authorList>
            <person name="Kim Y.J."/>
            <person name="Yang J.-A."/>
        </authorList>
    </citation>
    <scope>NUCLEOTIDE SEQUENCE</scope>
    <source>
        <strain evidence="6">DSM 2634</strain>
    </source>
</reference>
<accession>A0A939D5Q8</accession>
<feature type="DNA-binding region" description="H-T-H motif" evidence="4">
    <location>
        <begin position="29"/>
        <end position="48"/>
    </location>
</feature>
<dbReference type="InterPro" id="IPR023772">
    <property type="entry name" value="DNA-bd_HTH_TetR-type_CS"/>
</dbReference>
<evidence type="ECO:0000313" key="6">
    <source>
        <dbReference type="EMBL" id="MBN7771804.1"/>
    </source>
</evidence>
<dbReference type="RefSeq" id="WP_206580597.1">
    <property type="nucleotide sequence ID" value="NZ_JAFJZZ010000001.1"/>
</dbReference>
<dbReference type="PROSITE" id="PS50977">
    <property type="entry name" value="HTH_TETR_2"/>
    <property type="match status" value="1"/>
</dbReference>
<evidence type="ECO:0000256" key="1">
    <source>
        <dbReference type="ARBA" id="ARBA00023015"/>
    </source>
</evidence>
<dbReference type="SUPFAM" id="SSF46689">
    <property type="entry name" value="Homeodomain-like"/>
    <property type="match status" value="1"/>
</dbReference>
<dbReference type="InterPro" id="IPR050109">
    <property type="entry name" value="HTH-type_TetR-like_transc_reg"/>
</dbReference>
<keyword evidence="2 4" id="KW-0238">DNA-binding</keyword>
<dbReference type="PANTHER" id="PTHR30055:SF234">
    <property type="entry name" value="HTH-TYPE TRANSCRIPTIONAL REGULATOR BETI"/>
    <property type="match status" value="1"/>
</dbReference>
<sequence length="204" mass="23389">MIQDIHPTKFAIMQAAVEVFGQKGFSGATTKEIAQIANISEGTIFRHFPNKTEILYEVVNQVVPLIGVESLQKAVADSADMDARTALRYILQDRFENINKLKTFIRIILTEIQYDERLRDIYVNRVYNPISQILKTFFLERMEQGEFKKKSPELFLNMIFSYVLFSIVNPELLKNLNQQSFFDQNAADELADLLLDGIKGGSNE</sequence>
<gene>
    <name evidence="6" type="ORF">JYB65_00315</name>
</gene>
<evidence type="ECO:0000259" key="5">
    <source>
        <dbReference type="PROSITE" id="PS50977"/>
    </source>
</evidence>
<dbReference type="Pfam" id="PF00440">
    <property type="entry name" value="TetR_N"/>
    <property type="match status" value="1"/>
</dbReference>
<dbReference type="PROSITE" id="PS01081">
    <property type="entry name" value="HTH_TETR_1"/>
    <property type="match status" value="1"/>
</dbReference>
<dbReference type="GO" id="GO:0003700">
    <property type="term" value="F:DNA-binding transcription factor activity"/>
    <property type="evidence" value="ECO:0007669"/>
    <property type="project" value="TreeGrafter"/>
</dbReference>
<keyword evidence="1" id="KW-0805">Transcription regulation</keyword>
<feature type="domain" description="HTH tetR-type" evidence="5">
    <location>
        <begin position="6"/>
        <end position="66"/>
    </location>
</feature>
<dbReference type="InterPro" id="IPR036271">
    <property type="entry name" value="Tet_transcr_reg_TetR-rel_C_sf"/>
</dbReference>
<evidence type="ECO:0000256" key="4">
    <source>
        <dbReference type="PROSITE-ProRule" id="PRU00335"/>
    </source>
</evidence>
<comment type="caution">
    <text evidence="6">The sequence shown here is derived from an EMBL/GenBank/DDBJ whole genome shotgun (WGS) entry which is preliminary data.</text>
</comment>
<dbReference type="SUPFAM" id="SSF48498">
    <property type="entry name" value="Tetracyclin repressor-like, C-terminal domain"/>
    <property type="match status" value="1"/>
</dbReference>
<dbReference type="InterPro" id="IPR009057">
    <property type="entry name" value="Homeodomain-like_sf"/>
</dbReference>
<evidence type="ECO:0000256" key="2">
    <source>
        <dbReference type="ARBA" id="ARBA00023125"/>
    </source>
</evidence>
<keyword evidence="7" id="KW-1185">Reference proteome</keyword>
<dbReference type="GO" id="GO:0000976">
    <property type="term" value="F:transcription cis-regulatory region binding"/>
    <property type="evidence" value="ECO:0007669"/>
    <property type="project" value="TreeGrafter"/>
</dbReference>
<dbReference type="AlphaFoldDB" id="A0A939D5Q8"/>
<protein>
    <submittedName>
        <fullName evidence="6">TetR/AcrR family transcriptional regulator</fullName>
    </submittedName>
</protein>
<dbReference type="Gene3D" id="1.10.10.60">
    <property type="entry name" value="Homeodomain-like"/>
    <property type="match status" value="1"/>
</dbReference>
<dbReference type="InterPro" id="IPR001647">
    <property type="entry name" value="HTH_TetR"/>
</dbReference>